<proteinExistence type="predicted"/>
<evidence type="ECO:0000313" key="10">
    <source>
        <dbReference type="EMBL" id="RPE67668.1"/>
    </source>
</evidence>
<dbReference type="InterPro" id="IPR003661">
    <property type="entry name" value="HisK_dim/P_dom"/>
</dbReference>
<keyword evidence="3" id="KW-0808">Transferase</keyword>
<organism evidence="10 11">
    <name type="scientific">Tibeticola sediminis</name>
    <dbReference type="NCBI Taxonomy" id="1917811"/>
    <lineage>
        <taxon>Bacteria</taxon>
        <taxon>Pseudomonadati</taxon>
        <taxon>Pseudomonadota</taxon>
        <taxon>Betaproteobacteria</taxon>
        <taxon>Burkholderiales</taxon>
        <taxon>Comamonadaceae</taxon>
        <taxon>Tibeticola</taxon>
    </lineage>
</organism>
<evidence type="ECO:0000256" key="1">
    <source>
        <dbReference type="ARBA" id="ARBA00000085"/>
    </source>
</evidence>
<evidence type="ECO:0000256" key="7">
    <source>
        <dbReference type="ARBA" id="ARBA00023012"/>
    </source>
</evidence>
<gene>
    <name evidence="10" type="ORF">EDC62_1549</name>
</gene>
<comment type="caution">
    <text evidence="10">The sequence shown here is derived from an EMBL/GenBank/DDBJ whole genome shotgun (WGS) entry which is preliminary data.</text>
</comment>
<protein>
    <recommendedName>
        <fullName evidence="2">histidine kinase</fullName>
        <ecNumber evidence="2">2.7.13.3</ecNumber>
    </recommendedName>
</protein>
<dbReference type="Gene3D" id="1.10.287.130">
    <property type="match status" value="1"/>
</dbReference>
<evidence type="ECO:0000256" key="2">
    <source>
        <dbReference type="ARBA" id="ARBA00012438"/>
    </source>
</evidence>
<feature type="transmembrane region" description="Helical" evidence="8">
    <location>
        <begin position="165"/>
        <end position="185"/>
    </location>
</feature>
<dbReference type="Proteomes" id="UP000272193">
    <property type="component" value="Unassembled WGS sequence"/>
</dbReference>
<dbReference type="EMBL" id="RKQL01000003">
    <property type="protein sequence ID" value="RPE67668.1"/>
    <property type="molecule type" value="Genomic_DNA"/>
</dbReference>
<dbReference type="InterPro" id="IPR036097">
    <property type="entry name" value="HisK_dim/P_sf"/>
</dbReference>
<evidence type="ECO:0000256" key="3">
    <source>
        <dbReference type="ARBA" id="ARBA00022679"/>
    </source>
</evidence>
<dbReference type="AlphaFoldDB" id="A0A3N4UCV9"/>
<dbReference type="InterPro" id="IPR036890">
    <property type="entry name" value="HATPase_C_sf"/>
</dbReference>
<evidence type="ECO:0000313" key="11">
    <source>
        <dbReference type="Proteomes" id="UP000272193"/>
    </source>
</evidence>
<dbReference type="CDD" id="cd00082">
    <property type="entry name" value="HisKA"/>
    <property type="match status" value="1"/>
</dbReference>
<dbReference type="GO" id="GO:0030295">
    <property type="term" value="F:protein kinase activator activity"/>
    <property type="evidence" value="ECO:0007669"/>
    <property type="project" value="TreeGrafter"/>
</dbReference>
<dbReference type="PANTHER" id="PTHR42878">
    <property type="entry name" value="TWO-COMPONENT HISTIDINE KINASE"/>
    <property type="match status" value="1"/>
</dbReference>
<evidence type="ECO:0000256" key="5">
    <source>
        <dbReference type="ARBA" id="ARBA00022777"/>
    </source>
</evidence>
<dbReference type="Pfam" id="PF02518">
    <property type="entry name" value="HATPase_c"/>
    <property type="match status" value="1"/>
</dbReference>
<keyword evidence="11" id="KW-1185">Reference proteome</keyword>
<keyword evidence="8" id="KW-1133">Transmembrane helix</keyword>
<dbReference type="PANTHER" id="PTHR42878:SF7">
    <property type="entry name" value="SENSOR HISTIDINE KINASE GLRK"/>
    <property type="match status" value="1"/>
</dbReference>
<dbReference type="OrthoDB" id="9815750at2"/>
<dbReference type="SUPFAM" id="SSF55874">
    <property type="entry name" value="ATPase domain of HSP90 chaperone/DNA topoisomerase II/histidine kinase"/>
    <property type="match status" value="1"/>
</dbReference>
<keyword evidence="7" id="KW-0902">Two-component regulatory system</keyword>
<dbReference type="SMART" id="SM00387">
    <property type="entry name" value="HATPase_c"/>
    <property type="match status" value="1"/>
</dbReference>
<feature type="domain" description="Histidine kinase" evidence="9">
    <location>
        <begin position="346"/>
        <end position="563"/>
    </location>
</feature>
<keyword evidence="6" id="KW-0067">ATP-binding</keyword>
<dbReference type="GO" id="GO:0000155">
    <property type="term" value="F:phosphorelay sensor kinase activity"/>
    <property type="evidence" value="ECO:0007669"/>
    <property type="project" value="InterPro"/>
</dbReference>
<dbReference type="GO" id="GO:0005524">
    <property type="term" value="F:ATP binding"/>
    <property type="evidence" value="ECO:0007669"/>
    <property type="project" value="UniProtKB-KW"/>
</dbReference>
<sequence>MDSQAPSTWFGSTLATAPNPASLAALSPSIWNALMSARILVGAVWLLLAAMAISLGQDNGALLLGSGAFYFVAALVWRLRGGAQARRLDPRGTLLIGFDVLALAFLHLTQRSHLDLTPLFALPVLTAGILGSRRLALGTAAAVSLLLLAEAGWNLLQPLGRESAFLGPVQAGLTGTGLFIVALFTQQLTRRLTRQEAAARRSAEQAALQTEVNSFIIERLAHGVLVVDPQLEVQAANPVAAQLLDFEHAAQAHRRFNLASRASWLPLAVQVERMFMAADTSERSEAEVELADLGAEPARVQAQLRLASVGAGGGQRLCVVLLHDLRALEARLRQEKLSVLGRMSASVAHEIRNPLAAIVQANALLEETLTADQARQLTRMIRQNAERIAQTVDDVLDVARVEHHRSGPLRDTVPLEPLVRTIVGDWQSTQGTGRLVDCTLDPNPSVVAFTEAHLRRVLTNLLDNARRYAARGSRIQVASGRRSDARAWLLVWSSGPPLDAAIERRLFEPFSSSDRRSSGLGLYICRELCARHGAQIDYERCPSPAGTSAEPGNGFRILFAPIPAAL</sequence>
<dbReference type="EC" id="2.7.13.3" evidence="2"/>
<dbReference type="GO" id="GO:0007234">
    <property type="term" value="P:osmosensory signaling via phosphorelay pathway"/>
    <property type="evidence" value="ECO:0007669"/>
    <property type="project" value="TreeGrafter"/>
</dbReference>
<dbReference type="InterPro" id="IPR050351">
    <property type="entry name" value="BphY/WalK/GraS-like"/>
</dbReference>
<dbReference type="RefSeq" id="WP_124222337.1">
    <property type="nucleotide sequence ID" value="NZ_RKQL01000003.1"/>
</dbReference>
<comment type="catalytic activity">
    <reaction evidence="1">
        <text>ATP + protein L-histidine = ADP + protein N-phospho-L-histidine.</text>
        <dbReference type="EC" id="2.7.13.3"/>
    </reaction>
</comment>
<dbReference type="InterPro" id="IPR005467">
    <property type="entry name" value="His_kinase_dom"/>
</dbReference>
<keyword evidence="5 10" id="KW-0418">Kinase</keyword>
<feature type="transmembrane region" description="Helical" evidence="8">
    <location>
        <begin position="37"/>
        <end position="55"/>
    </location>
</feature>
<dbReference type="Pfam" id="PF00512">
    <property type="entry name" value="HisKA"/>
    <property type="match status" value="1"/>
</dbReference>
<feature type="transmembrane region" description="Helical" evidence="8">
    <location>
        <begin position="61"/>
        <end position="79"/>
    </location>
</feature>
<evidence type="ECO:0000256" key="8">
    <source>
        <dbReference type="SAM" id="Phobius"/>
    </source>
</evidence>
<dbReference type="Pfam" id="PF25323">
    <property type="entry name" value="6TM_PilS"/>
    <property type="match status" value="1"/>
</dbReference>
<evidence type="ECO:0000256" key="6">
    <source>
        <dbReference type="ARBA" id="ARBA00022840"/>
    </source>
</evidence>
<evidence type="ECO:0000256" key="4">
    <source>
        <dbReference type="ARBA" id="ARBA00022741"/>
    </source>
</evidence>
<name>A0A3N4UCV9_9BURK</name>
<dbReference type="InterPro" id="IPR003594">
    <property type="entry name" value="HATPase_dom"/>
</dbReference>
<keyword evidence="4" id="KW-0547">Nucleotide-binding</keyword>
<feature type="transmembrane region" description="Helical" evidence="8">
    <location>
        <begin position="91"/>
        <end position="108"/>
    </location>
</feature>
<dbReference type="SUPFAM" id="SSF47384">
    <property type="entry name" value="Homodimeric domain of signal transducing histidine kinase"/>
    <property type="match status" value="1"/>
</dbReference>
<evidence type="ECO:0000259" key="9">
    <source>
        <dbReference type="PROSITE" id="PS50109"/>
    </source>
</evidence>
<keyword evidence="8" id="KW-0472">Membrane</keyword>
<reference evidence="10 11" key="1">
    <citation type="submission" date="2018-11" db="EMBL/GenBank/DDBJ databases">
        <title>Genomic Encyclopedia of Type Strains, Phase IV (KMG-IV): sequencing the most valuable type-strain genomes for metagenomic binning, comparative biology and taxonomic classification.</title>
        <authorList>
            <person name="Goeker M."/>
        </authorList>
    </citation>
    <scope>NUCLEOTIDE SEQUENCE [LARGE SCALE GENOMIC DNA]</scope>
    <source>
        <strain evidence="10 11">DSM 101684</strain>
    </source>
</reference>
<dbReference type="PROSITE" id="PS50109">
    <property type="entry name" value="HIS_KIN"/>
    <property type="match status" value="1"/>
</dbReference>
<dbReference type="SMART" id="SM00388">
    <property type="entry name" value="HisKA"/>
    <property type="match status" value="1"/>
</dbReference>
<feature type="transmembrane region" description="Helical" evidence="8">
    <location>
        <begin position="135"/>
        <end position="153"/>
    </location>
</feature>
<dbReference type="GO" id="GO:0000156">
    <property type="term" value="F:phosphorelay response regulator activity"/>
    <property type="evidence" value="ECO:0007669"/>
    <property type="project" value="TreeGrafter"/>
</dbReference>
<accession>A0A3N4UCV9</accession>
<dbReference type="Gene3D" id="3.30.565.10">
    <property type="entry name" value="Histidine kinase-like ATPase, C-terminal domain"/>
    <property type="match status" value="1"/>
</dbReference>
<keyword evidence="8" id="KW-0812">Transmembrane</keyword>